<dbReference type="RefSeq" id="WP_089373574.1">
    <property type="nucleotide sequence ID" value="NZ_BMEP01000001.1"/>
</dbReference>
<sequence>MKRITIILLLFNIVISCKKEEEINVQYITNKFNESVESIDQIQYDVQNVMTFSDGNIWNNKGFAILEKEIADTIFGFSFYGIRNDINKSSIYKDGVGFKISNSERNFKQEKGGLHFLGSPGGQMIYKDFFKLDTVYKDLDFSETDQVYVLKYTFEDDVENNITDKTKTIELSKENFLPKKVVTSLQPDFGNKQTVEYIFENIKVNQDIDKKINSFIEELNEYDQLIREKPKPNPLLKKSLPEITLKDLFDEKDNVAIGTNKLTLIDFWEVWCGPCIKAFPKVEDIKNNYSKDLIVIGIVSQDIEKARKLVEKKEITFLNLIGNKELNQRFSVNSWPRYFLVDKNGIIQEEYYGFSDQIEKDIKRLISQ</sequence>
<feature type="domain" description="Thioredoxin" evidence="1">
    <location>
        <begin position="234"/>
        <end position="368"/>
    </location>
</feature>
<dbReference type="InterPro" id="IPR036249">
    <property type="entry name" value="Thioredoxin-like_sf"/>
</dbReference>
<keyword evidence="3" id="KW-1185">Reference proteome</keyword>
<dbReference type="Proteomes" id="UP000198379">
    <property type="component" value="Unassembled WGS sequence"/>
</dbReference>
<protein>
    <submittedName>
        <fullName evidence="2">Thiol-disulfide isomerase or thioredoxin</fullName>
    </submittedName>
</protein>
<dbReference type="InterPro" id="IPR013740">
    <property type="entry name" value="Redoxin"/>
</dbReference>
<evidence type="ECO:0000259" key="1">
    <source>
        <dbReference type="PROSITE" id="PS51352"/>
    </source>
</evidence>
<dbReference type="Gene3D" id="3.40.30.10">
    <property type="entry name" value="Glutaredoxin"/>
    <property type="match status" value="1"/>
</dbReference>
<dbReference type="InterPro" id="IPR050553">
    <property type="entry name" value="Thioredoxin_ResA/DsbE_sf"/>
</dbReference>
<dbReference type="InterPro" id="IPR013766">
    <property type="entry name" value="Thioredoxin_domain"/>
</dbReference>
<dbReference type="AlphaFoldDB" id="A0A239D228"/>
<accession>A0A239D228</accession>
<dbReference type="GO" id="GO:0016853">
    <property type="term" value="F:isomerase activity"/>
    <property type="evidence" value="ECO:0007669"/>
    <property type="project" value="UniProtKB-KW"/>
</dbReference>
<dbReference type="PROSITE" id="PS51257">
    <property type="entry name" value="PROKAR_LIPOPROTEIN"/>
    <property type="match status" value="1"/>
</dbReference>
<dbReference type="PANTHER" id="PTHR42852:SF17">
    <property type="entry name" value="THIOREDOXIN-LIKE PROTEIN HI_1115"/>
    <property type="match status" value="1"/>
</dbReference>
<proteinExistence type="predicted"/>
<gene>
    <name evidence="2" type="ORF">SAMN06265376_10983</name>
</gene>
<dbReference type="EMBL" id="FZNY01000009">
    <property type="protein sequence ID" value="SNS25921.1"/>
    <property type="molecule type" value="Genomic_DNA"/>
</dbReference>
<organism evidence="2 3">
    <name type="scientific">Dokdonia pacifica</name>
    <dbReference type="NCBI Taxonomy" id="1627892"/>
    <lineage>
        <taxon>Bacteria</taxon>
        <taxon>Pseudomonadati</taxon>
        <taxon>Bacteroidota</taxon>
        <taxon>Flavobacteriia</taxon>
        <taxon>Flavobacteriales</taxon>
        <taxon>Flavobacteriaceae</taxon>
        <taxon>Dokdonia</taxon>
    </lineage>
</organism>
<reference evidence="2 3" key="1">
    <citation type="submission" date="2017-06" db="EMBL/GenBank/DDBJ databases">
        <authorList>
            <person name="Kim H.J."/>
            <person name="Triplett B.A."/>
        </authorList>
    </citation>
    <scope>NUCLEOTIDE SEQUENCE [LARGE SCALE GENOMIC DNA]</scope>
    <source>
        <strain evidence="2 3">DSM 25597</strain>
    </source>
</reference>
<evidence type="ECO:0000313" key="3">
    <source>
        <dbReference type="Proteomes" id="UP000198379"/>
    </source>
</evidence>
<evidence type="ECO:0000313" key="2">
    <source>
        <dbReference type="EMBL" id="SNS25921.1"/>
    </source>
</evidence>
<dbReference type="SUPFAM" id="SSF52833">
    <property type="entry name" value="Thioredoxin-like"/>
    <property type="match status" value="1"/>
</dbReference>
<dbReference type="Pfam" id="PF08534">
    <property type="entry name" value="Redoxin"/>
    <property type="match status" value="1"/>
</dbReference>
<name>A0A239D228_9FLAO</name>
<dbReference type="GO" id="GO:0016491">
    <property type="term" value="F:oxidoreductase activity"/>
    <property type="evidence" value="ECO:0007669"/>
    <property type="project" value="InterPro"/>
</dbReference>
<dbReference type="PROSITE" id="PS51352">
    <property type="entry name" value="THIOREDOXIN_2"/>
    <property type="match status" value="1"/>
</dbReference>
<dbReference type="CDD" id="cd02966">
    <property type="entry name" value="TlpA_like_family"/>
    <property type="match status" value="1"/>
</dbReference>
<dbReference type="PANTHER" id="PTHR42852">
    <property type="entry name" value="THIOL:DISULFIDE INTERCHANGE PROTEIN DSBE"/>
    <property type="match status" value="1"/>
</dbReference>
<dbReference type="OrthoDB" id="9815205at2"/>
<keyword evidence="2" id="KW-0413">Isomerase</keyword>